<dbReference type="EMBL" id="VLPO01000202">
    <property type="protein sequence ID" value="KAB1341425.1"/>
    <property type="molecule type" value="Genomic_DNA"/>
</dbReference>
<dbReference type="PANTHER" id="PTHR41287">
    <property type="match status" value="1"/>
</dbReference>
<evidence type="ECO:0000259" key="1">
    <source>
        <dbReference type="Pfam" id="PF03354"/>
    </source>
</evidence>
<dbReference type="AlphaFoldDB" id="A0A643LEF7"/>
<dbReference type="RefSeq" id="WP_242455594.1">
    <property type="nucleotide sequence ID" value="NZ_VLPN01000185.1"/>
</dbReference>
<protein>
    <submittedName>
        <fullName evidence="2">Terminase large subunit</fullName>
    </submittedName>
</protein>
<dbReference type="InterPro" id="IPR027417">
    <property type="entry name" value="P-loop_NTPase"/>
</dbReference>
<dbReference type="PANTHER" id="PTHR41287:SF1">
    <property type="entry name" value="PROTEIN YMFN"/>
    <property type="match status" value="1"/>
</dbReference>
<feature type="domain" description="Terminase large subunit-like ATPase" evidence="1">
    <location>
        <begin position="87"/>
        <end position="173"/>
    </location>
</feature>
<comment type="caution">
    <text evidence="2">The sequence shown here is derived from an EMBL/GenBank/DDBJ whole genome shotgun (WGS) entry which is preliminary data.</text>
</comment>
<feature type="non-terminal residue" evidence="2">
    <location>
        <position position="186"/>
    </location>
</feature>
<gene>
    <name evidence="2" type="ORF">FPG91_31165</name>
</gene>
<dbReference type="InterPro" id="IPR005021">
    <property type="entry name" value="Terminase_largesu-like"/>
</dbReference>
<proteinExistence type="predicted"/>
<name>A0A643LEF7_BACTU</name>
<reference evidence="2" key="1">
    <citation type="submission" date="2019-07" db="EMBL/GenBank/DDBJ databases">
        <title>Draft genome sequence of Bacillus thuringiensis strain PT02.</title>
        <authorList>
            <person name="Nguyen H."/>
            <person name="Nguyen L.N."/>
            <person name="Nguyen H.T.T."/>
            <person name="Nguyen D.V."/>
            <person name="Le H.T.T."/>
        </authorList>
    </citation>
    <scope>NUCLEOTIDE SEQUENCE</scope>
    <source>
        <strain evidence="2">PT02</strain>
    </source>
</reference>
<dbReference type="Gene3D" id="3.40.50.300">
    <property type="entry name" value="P-loop containing nucleotide triphosphate hydrolases"/>
    <property type="match status" value="1"/>
</dbReference>
<evidence type="ECO:0000313" key="2">
    <source>
        <dbReference type="EMBL" id="KAB1341425.1"/>
    </source>
</evidence>
<dbReference type="Pfam" id="PF03354">
    <property type="entry name" value="TerL_ATPase"/>
    <property type="match status" value="1"/>
</dbReference>
<dbReference type="InterPro" id="IPR046461">
    <property type="entry name" value="TerL_ATPase"/>
</dbReference>
<organism evidence="2">
    <name type="scientific">Bacillus thuringiensis</name>
    <dbReference type="NCBI Taxonomy" id="1428"/>
    <lineage>
        <taxon>Bacteria</taxon>
        <taxon>Bacillati</taxon>
        <taxon>Bacillota</taxon>
        <taxon>Bacilli</taxon>
        <taxon>Bacillales</taxon>
        <taxon>Bacillaceae</taxon>
        <taxon>Bacillus</taxon>
        <taxon>Bacillus cereus group</taxon>
    </lineage>
</organism>
<sequence>MSKQVKKQYPLTYNPIIEYYNQIESGQVIVSSKVRRIYKKLVDDVHDTSSVFEYDANKANHVIEFIENFCKHSKGKWGGKSIELELWQKAFLAASFGFVHKIDGTRKYREVLLIVARKNGKSTIASGIGLYLQVADGEPGAEIYAVATKLDQAKLVWLDAKRMVKKSPVLLKRIKPLVRELNADFN</sequence>
<accession>A0A643LEF7</accession>